<dbReference type="Proteomes" id="UP001163324">
    <property type="component" value="Chromosome 3"/>
</dbReference>
<keyword evidence="2" id="KW-1185">Reference proteome</keyword>
<dbReference type="EMBL" id="CM047942">
    <property type="protein sequence ID" value="KAI9901367.1"/>
    <property type="molecule type" value="Genomic_DNA"/>
</dbReference>
<protein>
    <submittedName>
        <fullName evidence="1">Uncharacterized protein</fullName>
    </submittedName>
</protein>
<name>A0ACC0V6G5_9HYPO</name>
<evidence type="ECO:0000313" key="2">
    <source>
        <dbReference type="Proteomes" id="UP001163324"/>
    </source>
</evidence>
<accession>A0ACC0V6G5</accession>
<reference evidence="1" key="1">
    <citation type="submission" date="2022-10" db="EMBL/GenBank/DDBJ databases">
        <title>Complete Genome of Trichothecium roseum strain YXFP-22015, a Plant Pathogen Isolated from Citrus.</title>
        <authorList>
            <person name="Wang Y."/>
            <person name="Zhu L."/>
        </authorList>
    </citation>
    <scope>NUCLEOTIDE SEQUENCE</scope>
    <source>
        <strain evidence="1">YXFP-22015</strain>
    </source>
</reference>
<evidence type="ECO:0000313" key="1">
    <source>
        <dbReference type="EMBL" id="KAI9901367.1"/>
    </source>
</evidence>
<sequence>MASPEPESASPMDTKPQEPIVEREDKNGVNGLTSPKPNVDSETAAPTEKSEVNGEKSADSPKATNGDAEDTKMGEDEATVSDDAMKVATPSDVEMADEVVKDKPSDTKEDDQSREETPKPAPEKREASQTEEAGKEDSKDEDKEAAVEATESKPVDASPEPKSTAPADDKAQDTKPDAPLPSAEKDEALPTSEVDLQPASLSQLALEGTDAATSPLEASGDVSMADAPTGKVAREREDDGGEEPAPKRARTEPKDDESTAAAPTPTEVVATTGTPTASGNEPSLDDLPHWNDPDNSAKEITDYQRREIRKSLTRVRKTKAGKNFKDSVQYLWPELWDAYVTRVEKPMDLGQIDKNMRDYETSYKTLGDFKKDLGLILTNTILFNGPIHEVTVSAMQAVKNVWEETLLVPPEEPTKPKPLPKAKPMREARVAPPAPAAPPAAAADTSVVSKTSEKPALDRRASLVADGDRPKRTVRAPKPKDIDYSTKASRKKLKPELQFCDEVLSDIMSPKNAFYNEWFMNAVDAEGLGIPNYYAVIKNPMHLLEISRQLGTGEISNLKDFDKKMRLIFANCYEFNGAPPELNPVSVRAAQLEEKYNESMKGKDEWLSKHAKANPPAVSNSNASEDDEEAFLDEDDEDDISTAAADANLKNLQAKLKEEMAKLTELFQVDDPDAGMIEIQQSIVNMVQQGLLKAKQKANEARSKGGAKPKKPASKPSKPKGGTSAGAAAGRKGQLPSAQPKKTGPAKNKKKNLTTDDKNRIVEAINDLEGSHLDRAIEIIKRDTGENEDDNGELELEIEALSPEALLKLWELCKKALPGFAAKQAHKPVAPAAPAPKPKKNKPMTAQEQEARIAQLRELRGLYKPGQEPDEDTAPTQGQHQSPAHDSSDDSSEEE</sequence>
<comment type="caution">
    <text evidence="1">The sequence shown here is derived from an EMBL/GenBank/DDBJ whole genome shotgun (WGS) entry which is preliminary data.</text>
</comment>
<proteinExistence type="predicted"/>
<gene>
    <name evidence="1" type="ORF">N3K66_003184</name>
</gene>
<organism evidence="1 2">
    <name type="scientific">Trichothecium roseum</name>
    <dbReference type="NCBI Taxonomy" id="47278"/>
    <lineage>
        <taxon>Eukaryota</taxon>
        <taxon>Fungi</taxon>
        <taxon>Dikarya</taxon>
        <taxon>Ascomycota</taxon>
        <taxon>Pezizomycotina</taxon>
        <taxon>Sordariomycetes</taxon>
        <taxon>Hypocreomycetidae</taxon>
        <taxon>Hypocreales</taxon>
        <taxon>Hypocreales incertae sedis</taxon>
        <taxon>Trichothecium</taxon>
    </lineage>
</organism>